<gene>
    <name evidence="2" type="ORF">PYCCODRAFT_929070</name>
</gene>
<organism evidence="2 3">
    <name type="scientific">Trametes coccinea (strain BRFM310)</name>
    <name type="common">Pycnoporus coccineus</name>
    <dbReference type="NCBI Taxonomy" id="1353009"/>
    <lineage>
        <taxon>Eukaryota</taxon>
        <taxon>Fungi</taxon>
        <taxon>Dikarya</taxon>
        <taxon>Basidiomycota</taxon>
        <taxon>Agaricomycotina</taxon>
        <taxon>Agaricomycetes</taxon>
        <taxon>Polyporales</taxon>
        <taxon>Polyporaceae</taxon>
        <taxon>Trametes</taxon>
    </lineage>
</organism>
<reference evidence="2 3" key="1">
    <citation type="journal article" date="2015" name="Biotechnol. Biofuels">
        <title>Enhanced degradation of softwood versus hardwood by the white-rot fungus Pycnoporus coccineus.</title>
        <authorList>
            <person name="Couturier M."/>
            <person name="Navarro D."/>
            <person name="Chevret D."/>
            <person name="Henrissat B."/>
            <person name="Piumi F."/>
            <person name="Ruiz-Duenas F.J."/>
            <person name="Martinez A.T."/>
            <person name="Grigoriev I.V."/>
            <person name="Riley R."/>
            <person name="Lipzen A."/>
            <person name="Berrin J.G."/>
            <person name="Master E.R."/>
            <person name="Rosso M.N."/>
        </authorList>
    </citation>
    <scope>NUCLEOTIDE SEQUENCE [LARGE SCALE GENOMIC DNA]</scope>
    <source>
        <strain evidence="2 3">BRFM310</strain>
    </source>
</reference>
<keyword evidence="1" id="KW-0812">Transmembrane</keyword>
<keyword evidence="1" id="KW-1133">Transmembrane helix</keyword>
<sequence length="165" mass="18368">MILPASFYVEEQHPEAAERKCFSVHLLVITMFAALITIHHFCFMCAQEDNQPRTPSLGNPGQRISAVREPIARRSIRAFRHKRRPVPLGTRRVTSKSVGSRQALPSEKHLRRDACSCYTATVRRHGGGALVDHAGLLEHAGSRSGPLRSCVQNIHCRAAVEISVR</sequence>
<dbReference type="AlphaFoldDB" id="A0A1Y2IZ39"/>
<evidence type="ECO:0000256" key="1">
    <source>
        <dbReference type="SAM" id="Phobius"/>
    </source>
</evidence>
<feature type="transmembrane region" description="Helical" evidence="1">
    <location>
        <begin position="21"/>
        <end position="41"/>
    </location>
</feature>
<accession>A0A1Y2IZ39</accession>
<dbReference type="EMBL" id="KZ084090">
    <property type="protein sequence ID" value="OSD06400.1"/>
    <property type="molecule type" value="Genomic_DNA"/>
</dbReference>
<proteinExistence type="predicted"/>
<keyword evidence="1" id="KW-0472">Membrane</keyword>
<dbReference type="Proteomes" id="UP000193067">
    <property type="component" value="Unassembled WGS sequence"/>
</dbReference>
<evidence type="ECO:0000313" key="3">
    <source>
        <dbReference type="Proteomes" id="UP000193067"/>
    </source>
</evidence>
<evidence type="ECO:0000313" key="2">
    <source>
        <dbReference type="EMBL" id="OSD06400.1"/>
    </source>
</evidence>
<name>A0A1Y2IZ39_TRAC3</name>
<keyword evidence="3" id="KW-1185">Reference proteome</keyword>
<protein>
    <submittedName>
        <fullName evidence="2">Uncharacterized protein</fullName>
    </submittedName>
</protein>